<gene>
    <name evidence="1" type="primary">MISSP13.4</name>
    <name evidence="1" type="ORF">LACBIDRAFT_333839</name>
</gene>
<dbReference type="Proteomes" id="UP000001194">
    <property type="component" value="Unassembled WGS sequence"/>
</dbReference>
<name>B0DX88_LACBS</name>
<sequence length="129" mass="13353">MATFTIQTVPGALFATAPAIPGGPIQFIAQNNFPNQQWVLTPAGLTQIENVDFPGPGFASVVGPGVVDELVNVGPAPRNWFIAAAGGGSTIRLADAEPFLFWALNDDDEAILVAAPAAIFNIVPVPFPG</sequence>
<protein>
    <submittedName>
        <fullName evidence="1">GPI-anchored small secreted protein</fullName>
    </submittedName>
</protein>
<dbReference type="RefSeq" id="XP_001888541.1">
    <property type="nucleotide sequence ID" value="XM_001888506.1"/>
</dbReference>
<keyword evidence="2" id="KW-1185">Reference proteome</keyword>
<accession>B0DX88</accession>
<dbReference type="AlphaFoldDB" id="B0DX88"/>
<dbReference type="InParanoid" id="B0DX88"/>
<dbReference type="GeneID" id="6084179"/>
<dbReference type="HOGENOM" id="CLU_158356_0_0_1"/>
<evidence type="ECO:0000313" key="1">
    <source>
        <dbReference type="EMBL" id="EDR00749.1"/>
    </source>
</evidence>
<dbReference type="SUPFAM" id="SSF50370">
    <property type="entry name" value="Ricin B-like lectins"/>
    <property type="match status" value="1"/>
</dbReference>
<evidence type="ECO:0000313" key="2">
    <source>
        <dbReference type="Proteomes" id="UP000001194"/>
    </source>
</evidence>
<reference evidence="1 2" key="1">
    <citation type="journal article" date="2008" name="Nature">
        <title>The genome of Laccaria bicolor provides insights into mycorrhizal symbiosis.</title>
        <authorList>
            <person name="Martin F."/>
            <person name="Aerts A."/>
            <person name="Ahren D."/>
            <person name="Brun A."/>
            <person name="Danchin E.G.J."/>
            <person name="Duchaussoy F."/>
            <person name="Gibon J."/>
            <person name="Kohler A."/>
            <person name="Lindquist E."/>
            <person name="Pereda V."/>
            <person name="Salamov A."/>
            <person name="Shapiro H.J."/>
            <person name="Wuyts J."/>
            <person name="Blaudez D."/>
            <person name="Buee M."/>
            <person name="Brokstein P."/>
            <person name="Canbaeck B."/>
            <person name="Cohen D."/>
            <person name="Courty P.E."/>
            <person name="Coutinho P.M."/>
            <person name="Delaruelle C."/>
            <person name="Detter J.C."/>
            <person name="Deveau A."/>
            <person name="DiFazio S."/>
            <person name="Duplessis S."/>
            <person name="Fraissinet-Tachet L."/>
            <person name="Lucic E."/>
            <person name="Frey-Klett P."/>
            <person name="Fourrey C."/>
            <person name="Feussner I."/>
            <person name="Gay G."/>
            <person name="Grimwood J."/>
            <person name="Hoegger P.J."/>
            <person name="Jain P."/>
            <person name="Kilaru S."/>
            <person name="Labbe J."/>
            <person name="Lin Y.C."/>
            <person name="Legue V."/>
            <person name="Le Tacon F."/>
            <person name="Marmeisse R."/>
            <person name="Melayah D."/>
            <person name="Montanini B."/>
            <person name="Muratet M."/>
            <person name="Nehls U."/>
            <person name="Niculita-Hirzel H."/>
            <person name="Oudot-Le Secq M.P."/>
            <person name="Peter M."/>
            <person name="Quesneville H."/>
            <person name="Rajashekar B."/>
            <person name="Reich M."/>
            <person name="Rouhier N."/>
            <person name="Schmutz J."/>
            <person name="Yin T."/>
            <person name="Chalot M."/>
            <person name="Henrissat B."/>
            <person name="Kuees U."/>
            <person name="Lucas S."/>
            <person name="Van de Peer Y."/>
            <person name="Podila G.K."/>
            <person name="Polle A."/>
            <person name="Pukkila P.J."/>
            <person name="Richardson P.M."/>
            <person name="Rouze P."/>
            <person name="Sanders I.R."/>
            <person name="Stajich J.E."/>
            <person name="Tunlid A."/>
            <person name="Tuskan G."/>
            <person name="Grigoriev I.V."/>
        </authorList>
    </citation>
    <scope>NUCLEOTIDE SEQUENCE [LARGE SCALE GENOMIC DNA]</scope>
    <source>
        <strain evidence="2">S238N-H82 / ATCC MYA-4686</strain>
    </source>
</reference>
<dbReference type="InterPro" id="IPR035992">
    <property type="entry name" value="Ricin_B-like_lectins"/>
</dbReference>
<proteinExistence type="predicted"/>
<dbReference type="KEGG" id="lbc:LACBIDRAFT_333839"/>
<organism evidence="2">
    <name type="scientific">Laccaria bicolor (strain S238N-H82 / ATCC MYA-4686)</name>
    <name type="common">Bicoloured deceiver</name>
    <name type="synonym">Laccaria laccata var. bicolor</name>
    <dbReference type="NCBI Taxonomy" id="486041"/>
    <lineage>
        <taxon>Eukaryota</taxon>
        <taxon>Fungi</taxon>
        <taxon>Dikarya</taxon>
        <taxon>Basidiomycota</taxon>
        <taxon>Agaricomycotina</taxon>
        <taxon>Agaricomycetes</taxon>
        <taxon>Agaricomycetidae</taxon>
        <taxon>Agaricales</taxon>
        <taxon>Agaricineae</taxon>
        <taxon>Hydnangiaceae</taxon>
        <taxon>Laccaria</taxon>
    </lineage>
</organism>
<dbReference type="EMBL" id="DS547146">
    <property type="protein sequence ID" value="EDR00749.1"/>
    <property type="molecule type" value="Genomic_DNA"/>
</dbReference>